<evidence type="ECO:0000256" key="5">
    <source>
        <dbReference type="ARBA" id="ARBA00022856"/>
    </source>
</evidence>
<evidence type="ECO:0000313" key="10">
    <source>
        <dbReference type="EMBL" id="KAK7293589.1"/>
    </source>
</evidence>
<dbReference type="EMBL" id="JAYKXN010000004">
    <property type="protein sequence ID" value="KAK7293589.1"/>
    <property type="molecule type" value="Genomic_DNA"/>
</dbReference>
<dbReference type="InterPro" id="IPR002048">
    <property type="entry name" value="EF_hand_dom"/>
</dbReference>
<dbReference type="Gene3D" id="1.10.238.10">
    <property type="entry name" value="EF-hand"/>
    <property type="match status" value="1"/>
</dbReference>
<keyword evidence="7" id="KW-1133">Transmembrane helix</keyword>
<comment type="subcellular location">
    <subcellularLocation>
        <location evidence="1">Membrane</location>
        <topology evidence="1">Multi-pass membrane protein</topology>
    </subcellularLocation>
</comment>
<keyword evidence="11" id="KW-1185">Reference proteome</keyword>
<keyword evidence="6" id="KW-0653">Protein transport</keyword>
<dbReference type="InterPro" id="IPR011992">
    <property type="entry name" value="EF-hand-dom_pair"/>
</dbReference>
<evidence type="ECO:0000259" key="9">
    <source>
        <dbReference type="PROSITE" id="PS50222"/>
    </source>
</evidence>
<protein>
    <recommendedName>
        <fullName evidence="9">EF-hand domain-containing protein</fullName>
    </recommendedName>
</protein>
<comment type="caution">
    <text evidence="10">The sequence shown here is derived from an EMBL/GenBank/DDBJ whole genome shotgun (WGS) entry which is preliminary data.</text>
</comment>
<evidence type="ECO:0000256" key="3">
    <source>
        <dbReference type="ARBA" id="ARBA00022448"/>
    </source>
</evidence>
<sequence length="354" mass="40584">MDQWSRTNGQGPIFEALFELFKNIRSSLIDDGLISKIFDLFDVKKKGFIDFGDFGRSLDVFHPNAPLEDKIDCSKIWTVKQMLIALLWESEMKLADETIEKKYLTGREAGLSLRGNLDAVIVPTSVPVHVAYELLVAGHRYLDARTLKSSMLDMLLEQLTYLTCSELDQVLEKAPALNVITEYIIGYSYPGYPIAVILFKVYRNSSMKQAISFLQDFKLGHYMKVPPRSMFLAQSKLATLKERFEREIRVFETSVLSLSSTAVSSNEQEEADDFLEFTAEDYYRLWLKKGRYARLLCPWAYFRCKEALDKSKELGLHSVAQGNAKVSRGEAFLRPPIHVFPRLWQVAYLVLILT</sequence>
<keyword evidence="8" id="KW-0472">Membrane</keyword>
<dbReference type="GO" id="GO:0005509">
    <property type="term" value="F:calcium ion binding"/>
    <property type="evidence" value="ECO:0007669"/>
    <property type="project" value="InterPro"/>
</dbReference>
<proteinExistence type="inferred from homology"/>
<reference evidence="10 11" key="1">
    <citation type="submission" date="2024-01" db="EMBL/GenBank/DDBJ databases">
        <title>The genomes of 5 underutilized Papilionoideae crops provide insights into root nodulation and disease resistance.</title>
        <authorList>
            <person name="Yuan L."/>
        </authorList>
    </citation>
    <scope>NUCLEOTIDE SEQUENCE [LARGE SCALE GENOMIC DNA]</scope>
    <source>
        <strain evidence="10">LY-2023</strain>
        <tissue evidence="10">Leaf</tissue>
    </source>
</reference>
<gene>
    <name evidence="10" type="ORF">RJT34_16458</name>
</gene>
<keyword evidence="4" id="KW-0812">Transmembrane</keyword>
<name>A0AAN9JA96_CLITE</name>
<evidence type="ECO:0000256" key="7">
    <source>
        <dbReference type="ARBA" id="ARBA00022989"/>
    </source>
</evidence>
<organism evidence="10 11">
    <name type="scientific">Clitoria ternatea</name>
    <name type="common">Butterfly pea</name>
    <dbReference type="NCBI Taxonomy" id="43366"/>
    <lineage>
        <taxon>Eukaryota</taxon>
        <taxon>Viridiplantae</taxon>
        <taxon>Streptophyta</taxon>
        <taxon>Embryophyta</taxon>
        <taxon>Tracheophyta</taxon>
        <taxon>Spermatophyta</taxon>
        <taxon>Magnoliopsida</taxon>
        <taxon>eudicotyledons</taxon>
        <taxon>Gunneridae</taxon>
        <taxon>Pentapetalae</taxon>
        <taxon>rosids</taxon>
        <taxon>fabids</taxon>
        <taxon>Fabales</taxon>
        <taxon>Fabaceae</taxon>
        <taxon>Papilionoideae</taxon>
        <taxon>50 kb inversion clade</taxon>
        <taxon>NPAAA clade</taxon>
        <taxon>indigoferoid/millettioid clade</taxon>
        <taxon>Phaseoleae</taxon>
        <taxon>Clitoria</taxon>
    </lineage>
</organism>
<feature type="domain" description="EF-hand" evidence="9">
    <location>
        <begin position="29"/>
        <end position="64"/>
    </location>
</feature>
<dbReference type="GO" id="GO:0015031">
    <property type="term" value="P:protein transport"/>
    <property type="evidence" value="ECO:0007669"/>
    <property type="project" value="UniProtKB-KW"/>
</dbReference>
<evidence type="ECO:0000256" key="6">
    <source>
        <dbReference type="ARBA" id="ARBA00022927"/>
    </source>
</evidence>
<dbReference type="AlphaFoldDB" id="A0AAN9JA96"/>
<keyword evidence="5" id="KW-0571">Peptide transport</keyword>
<dbReference type="PROSITE" id="PS50222">
    <property type="entry name" value="EF_HAND_2"/>
    <property type="match status" value="1"/>
</dbReference>
<keyword evidence="3" id="KW-0813">Transport</keyword>
<evidence type="ECO:0000256" key="2">
    <source>
        <dbReference type="ARBA" id="ARBA00005484"/>
    </source>
</evidence>
<dbReference type="GO" id="GO:0035673">
    <property type="term" value="F:oligopeptide transmembrane transporter activity"/>
    <property type="evidence" value="ECO:0007669"/>
    <property type="project" value="InterPro"/>
</dbReference>
<dbReference type="GO" id="GO:0016020">
    <property type="term" value="C:membrane"/>
    <property type="evidence" value="ECO:0007669"/>
    <property type="project" value="UniProtKB-SubCell"/>
</dbReference>
<evidence type="ECO:0000256" key="4">
    <source>
        <dbReference type="ARBA" id="ARBA00022692"/>
    </source>
</evidence>
<comment type="similarity">
    <text evidence="2">Belongs to the oligopeptide OPT transporter (TC 2.A.67.1) family.</text>
</comment>
<evidence type="ECO:0000256" key="8">
    <source>
        <dbReference type="ARBA" id="ARBA00023136"/>
    </source>
</evidence>
<dbReference type="InterPro" id="IPR004813">
    <property type="entry name" value="OPT"/>
</dbReference>
<accession>A0AAN9JA96</accession>
<evidence type="ECO:0000256" key="1">
    <source>
        <dbReference type="ARBA" id="ARBA00004141"/>
    </source>
</evidence>
<dbReference type="PANTHER" id="PTHR22601">
    <property type="entry name" value="ISP4 LIKE PROTEIN"/>
    <property type="match status" value="1"/>
</dbReference>
<dbReference type="Proteomes" id="UP001359559">
    <property type="component" value="Unassembled WGS sequence"/>
</dbReference>
<evidence type="ECO:0000313" key="11">
    <source>
        <dbReference type="Proteomes" id="UP001359559"/>
    </source>
</evidence>
<dbReference type="SUPFAM" id="SSF47473">
    <property type="entry name" value="EF-hand"/>
    <property type="match status" value="1"/>
</dbReference>
<dbReference type="InterPro" id="IPR004648">
    <property type="entry name" value="Oligpept_transpt"/>
</dbReference>
<dbReference type="Pfam" id="PF03169">
    <property type="entry name" value="OPT"/>
    <property type="match status" value="1"/>
</dbReference>